<dbReference type="AlphaFoldDB" id="A0A7X6D113"/>
<evidence type="ECO:0000313" key="1">
    <source>
        <dbReference type="EMBL" id="NJQ06109.1"/>
    </source>
</evidence>
<protein>
    <submittedName>
        <fullName evidence="1">Uncharacterized protein</fullName>
    </submittedName>
</protein>
<name>A0A7X6D113_9ACTN</name>
<dbReference type="RefSeq" id="WP_167969856.1">
    <property type="nucleotide sequence ID" value="NZ_BHZG01000090.1"/>
</dbReference>
<accession>A0A7X6D113</accession>
<sequence>MSGLGVVTLLVLLVLGGGIGIVLAVWRPSPRWANRKGLRCPGCGGGRTRTLSGRGDRLDGMLECRACARAWRPEDHTAGR</sequence>
<proteinExistence type="predicted"/>
<dbReference type="EMBL" id="JAAVJD010000066">
    <property type="protein sequence ID" value="NJQ06109.1"/>
    <property type="molecule type" value="Genomic_DNA"/>
</dbReference>
<evidence type="ECO:0000313" key="2">
    <source>
        <dbReference type="Proteomes" id="UP000578686"/>
    </source>
</evidence>
<reference evidence="1 2" key="1">
    <citation type="submission" date="2020-03" db="EMBL/GenBank/DDBJ databases">
        <title>Draft genome of Streptomyces sp. ventii, isolated from the Axial Seamount in the Pacific Ocean, and resequencing of the two type strains Streptomyces lonarensis strain NCL 716 and Streptomyces bohaiensis strain 11A07.</title>
        <authorList>
            <person name="Loughran R.M."/>
            <person name="Pfannmuller K.M."/>
            <person name="Wasson B.J."/>
            <person name="Deadmond M.C."/>
            <person name="Paddock B.E."/>
            <person name="Koyack M.J."/>
            <person name="Gallegos D.A."/>
            <person name="Mitchell E.A."/>
            <person name="Ushijima B."/>
            <person name="Saw J.H."/>
            <person name="Mcphail K.L."/>
            <person name="Videau P."/>
        </authorList>
    </citation>
    <scope>NUCLEOTIDE SEQUENCE [LARGE SCALE GENOMIC DNA]</scope>
    <source>
        <strain evidence="1 2">NCL716</strain>
    </source>
</reference>
<comment type="caution">
    <text evidence="1">The sequence shown here is derived from an EMBL/GenBank/DDBJ whole genome shotgun (WGS) entry which is preliminary data.</text>
</comment>
<keyword evidence="2" id="KW-1185">Reference proteome</keyword>
<dbReference type="Proteomes" id="UP000578686">
    <property type="component" value="Unassembled WGS sequence"/>
</dbReference>
<gene>
    <name evidence="1" type="ORF">HCN56_11095</name>
</gene>
<organism evidence="1 2">
    <name type="scientific">Streptomyces lonarensis</name>
    <dbReference type="NCBI Taxonomy" id="700599"/>
    <lineage>
        <taxon>Bacteria</taxon>
        <taxon>Bacillati</taxon>
        <taxon>Actinomycetota</taxon>
        <taxon>Actinomycetes</taxon>
        <taxon>Kitasatosporales</taxon>
        <taxon>Streptomycetaceae</taxon>
        <taxon>Streptomyces</taxon>
    </lineage>
</organism>